<accession>A0A075SIA2</accession>
<keyword evidence="2" id="KW-0378">Hydrolase</keyword>
<organism evidence="4 5">
    <name type="scientific">Streptococcus suis 6407</name>
    <dbReference type="NCBI Taxonomy" id="1214179"/>
    <lineage>
        <taxon>Bacteria</taxon>
        <taxon>Bacillati</taxon>
        <taxon>Bacillota</taxon>
        <taxon>Bacilli</taxon>
        <taxon>Lactobacillales</taxon>
        <taxon>Streptococcaceae</taxon>
        <taxon>Streptococcus</taxon>
    </lineage>
</organism>
<dbReference type="PANTHER" id="PTHR43240">
    <property type="entry name" value="1,4-DIHYDROXY-2-NAPHTHOYL-COA THIOESTERASE 1"/>
    <property type="match status" value="1"/>
</dbReference>
<dbReference type="AlphaFoldDB" id="A0A075SIA2"/>
<evidence type="ECO:0000313" key="4">
    <source>
        <dbReference type="EMBL" id="AIG43553.1"/>
    </source>
</evidence>
<dbReference type="GO" id="GO:0061522">
    <property type="term" value="F:1,4-dihydroxy-2-naphthoyl-CoA thioesterase activity"/>
    <property type="evidence" value="ECO:0007669"/>
    <property type="project" value="TreeGrafter"/>
</dbReference>
<dbReference type="NCBIfam" id="TIGR00369">
    <property type="entry name" value="unchar_dom_1"/>
    <property type="match status" value="1"/>
</dbReference>
<evidence type="ECO:0000259" key="3">
    <source>
        <dbReference type="Pfam" id="PF03061"/>
    </source>
</evidence>
<dbReference type="Proteomes" id="UP000028185">
    <property type="component" value="Chromosome"/>
</dbReference>
<sequence length="130" mass="14130">MKVLDKLDLQPITVLDDYQATMLNEKEVLLTTKVTEKSLNPYGMAHGGFLFTLADSVAGLTTVARGSYSVTLQSNIHYMKAAKLGDTLSVIGSCTHDGSRTKVVEVKIENQDKQLLASASFTMFVTGKVE</sequence>
<dbReference type="EMBL" id="CP008921">
    <property type="protein sequence ID" value="AIG43553.1"/>
    <property type="molecule type" value="Genomic_DNA"/>
</dbReference>
<dbReference type="HOGENOM" id="CLU_089876_11_1_9"/>
<dbReference type="InterPro" id="IPR006683">
    <property type="entry name" value="Thioestr_dom"/>
</dbReference>
<comment type="similarity">
    <text evidence="1">Belongs to the thioesterase PaaI family.</text>
</comment>
<dbReference type="PANTHER" id="PTHR43240:SF5">
    <property type="entry name" value="1,4-DIHYDROXY-2-NAPHTHOYL-COA THIOESTERASE 1"/>
    <property type="match status" value="1"/>
</dbReference>
<dbReference type="InterPro" id="IPR029069">
    <property type="entry name" value="HotDog_dom_sf"/>
</dbReference>
<dbReference type="RefSeq" id="WP_029693807.1">
    <property type="nucleotide sequence ID" value="NZ_ALLE01000002.1"/>
</dbReference>
<feature type="domain" description="Thioesterase" evidence="3">
    <location>
        <begin position="42"/>
        <end position="116"/>
    </location>
</feature>
<dbReference type="SUPFAM" id="SSF54637">
    <property type="entry name" value="Thioesterase/thiol ester dehydrase-isomerase"/>
    <property type="match status" value="1"/>
</dbReference>
<evidence type="ECO:0000256" key="2">
    <source>
        <dbReference type="ARBA" id="ARBA00022801"/>
    </source>
</evidence>
<evidence type="ECO:0000313" key="5">
    <source>
        <dbReference type="Proteomes" id="UP000028185"/>
    </source>
</evidence>
<dbReference type="GO" id="GO:0005829">
    <property type="term" value="C:cytosol"/>
    <property type="evidence" value="ECO:0007669"/>
    <property type="project" value="TreeGrafter"/>
</dbReference>
<dbReference type="PATRIC" id="fig|1214179.4.peg.1120"/>
<evidence type="ECO:0000256" key="1">
    <source>
        <dbReference type="ARBA" id="ARBA00008324"/>
    </source>
</evidence>
<dbReference type="Gene3D" id="3.10.129.10">
    <property type="entry name" value="Hotdog Thioesterase"/>
    <property type="match status" value="1"/>
</dbReference>
<dbReference type="Pfam" id="PF03061">
    <property type="entry name" value="4HBT"/>
    <property type="match status" value="1"/>
</dbReference>
<protein>
    <submittedName>
        <fullName evidence="4">Thioesterase</fullName>
    </submittedName>
</protein>
<dbReference type="InterPro" id="IPR003736">
    <property type="entry name" value="PAAI_dom"/>
</dbReference>
<name>A0A075SIA2_STRSU</name>
<reference evidence="4 5" key="1">
    <citation type="journal article" date="2014" name="Genome Announc.">
        <title>Whole-Genome Sequence of Streptococcus suis Serotype 4 Reference Strain 6407.</title>
        <authorList>
            <person name="Wang K."/>
            <person name="Chen J."/>
            <person name="Yao H."/>
            <person name="Lu C."/>
        </authorList>
    </citation>
    <scope>NUCLEOTIDE SEQUENCE [LARGE SCALE GENOMIC DNA]</scope>
    <source>
        <strain evidence="4">6407</strain>
    </source>
</reference>
<dbReference type="CDD" id="cd03443">
    <property type="entry name" value="PaaI_thioesterase"/>
    <property type="match status" value="1"/>
</dbReference>
<proteinExistence type="inferred from homology"/>
<gene>
    <name evidence="4" type="ORF">ID09_05760</name>
</gene>